<dbReference type="PANTHER" id="PTHR43032:SF4">
    <property type="entry name" value="OXIDOREDUCTASE MOLYBDOPTERIN-BINDING DOMAIN-CONTAINING PROTEIN"/>
    <property type="match status" value="1"/>
</dbReference>
<protein>
    <submittedName>
        <fullName evidence="2">Sulfite oxidase-like oxidoreductase</fullName>
    </submittedName>
</protein>
<dbReference type="SUPFAM" id="SSF56524">
    <property type="entry name" value="Oxidoreductase molybdopterin-binding domain"/>
    <property type="match status" value="1"/>
</dbReference>
<reference evidence="2" key="1">
    <citation type="submission" date="2020-10" db="EMBL/GenBank/DDBJ databases">
        <title>Ca. Dormibacterota MAGs.</title>
        <authorList>
            <person name="Montgomery K."/>
        </authorList>
    </citation>
    <scope>NUCLEOTIDE SEQUENCE [LARGE SCALE GENOMIC DNA]</scope>
    <source>
        <strain evidence="2">SC8812_S17_10</strain>
    </source>
</reference>
<evidence type="ECO:0000313" key="3">
    <source>
        <dbReference type="Proteomes" id="UP000612893"/>
    </source>
</evidence>
<proteinExistence type="predicted"/>
<comment type="caution">
    <text evidence="2">The sequence shown here is derived from an EMBL/GenBank/DDBJ whole genome shotgun (WGS) entry which is preliminary data.</text>
</comment>
<dbReference type="AlphaFoldDB" id="A0A934K681"/>
<sequence>MSFFNRSRLPEGVDPARVPPGQTLTAPNKWPLLHFGPVPRTDLKHWDLKLFGSVENELTFDYEEIRSLPVKEVVADIHCVTGWSRLGDTWRGVAIQDVLQRARPLPEATHVMAHCEYGYSTSVPLDVLDDEDVLLCYGWNGQDLSTEHGFPLRLLVPKKYFWKSAKWLRGLEFMPRNRLGFWEQRGYHDEADPWKEQRYW</sequence>
<dbReference type="InterPro" id="IPR036374">
    <property type="entry name" value="OxRdtase_Mopterin-bd_sf"/>
</dbReference>
<dbReference type="PANTHER" id="PTHR43032">
    <property type="entry name" value="PROTEIN-METHIONINE-SULFOXIDE REDUCTASE"/>
    <property type="match status" value="1"/>
</dbReference>
<dbReference type="RefSeq" id="WP_338198322.1">
    <property type="nucleotide sequence ID" value="NZ_JAEKNR010000003.1"/>
</dbReference>
<name>A0A934K681_9BACT</name>
<organism evidence="2 3">
    <name type="scientific">Candidatus Nephthysia bennettiae</name>
    <dbReference type="NCBI Taxonomy" id="3127016"/>
    <lineage>
        <taxon>Bacteria</taxon>
        <taxon>Bacillati</taxon>
        <taxon>Candidatus Dormiibacterota</taxon>
        <taxon>Candidatus Dormibacteria</taxon>
        <taxon>Candidatus Dormibacterales</taxon>
        <taxon>Candidatus Dormibacteraceae</taxon>
        <taxon>Candidatus Nephthysia</taxon>
    </lineage>
</organism>
<dbReference type="CDD" id="cd02109">
    <property type="entry name" value="arch_bact_SO_family_Moco"/>
    <property type="match status" value="1"/>
</dbReference>
<dbReference type="Pfam" id="PF00174">
    <property type="entry name" value="Oxidored_molyb"/>
    <property type="match status" value="1"/>
</dbReference>
<evidence type="ECO:0000313" key="2">
    <source>
        <dbReference type="EMBL" id="MBJ7596490.1"/>
    </source>
</evidence>
<dbReference type="Proteomes" id="UP000612893">
    <property type="component" value="Unassembled WGS sequence"/>
</dbReference>
<accession>A0A934K681</accession>
<dbReference type="InterPro" id="IPR000572">
    <property type="entry name" value="OxRdtase_Mopterin-bd_dom"/>
</dbReference>
<evidence type="ECO:0000259" key="1">
    <source>
        <dbReference type="Pfam" id="PF00174"/>
    </source>
</evidence>
<keyword evidence="3" id="KW-1185">Reference proteome</keyword>
<gene>
    <name evidence="2" type="ORF">JF922_00150</name>
</gene>
<dbReference type="Gene3D" id="3.90.420.10">
    <property type="entry name" value="Oxidoreductase, molybdopterin-binding domain"/>
    <property type="match status" value="1"/>
</dbReference>
<dbReference type="EMBL" id="JAEKNR010000003">
    <property type="protein sequence ID" value="MBJ7596490.1"/>
    <property type="molecule type" value="Genomic_DNA"/>
</dbReference>
<feature type="domain" description="Oxidoreductase molybdopterin-binding" evidence="1">
    <location>
        <begin position="36"/>
        <end position="182"/>
    </location>
</feature>